<dbReference type="InterPro" id="IPR052609">
    <property type="entry name" value="Ribosome_Biogenesis_Reg"/>
</dbReference>
<dbReference type="EMBL" id="PDCK01000044">
    <property type="protein sequence ID" value="PRQ21999.1"/>
    <property type="molecule type" value="Genomic_DNA"/>
</dbReference>
<keyword evidence="2" id="KW-1185">Reference proteome</keyword>
<reference evidence="1 2" key="1">
    <citation type="journal article" date="2018" name="Nat. Genet.">
        <title>The Rosa genome provides new insights in the design of modern roses.</title>
        <authorList>
            <person name="Bendahmane M."/>
        </authorList>
    </citation>
    <scope>NUCLEOTIDE SEQUENCE [LARGE SCALE GENOMIC DNA]</scope>
    <source>
        <strain evidence="2">cv. Old Blush</strain>
    </source>
</reference>
<gene>
    <name evidence="1" type="ORF">RchiOBHm_Chr6g0245441</name>
</gene>
<sequence>MVAGLQELFSKDIYHQVHDMILALMDHTFYVFLTLNKYQSNHVVCFLEVAELNFGCAQEQRSLLNSSNYIEAWKSVKLAAKILKEQMQILLVNVKNGICNGKEEVSVDALNLNKFASIISCFSGFLWGLACVVIDTDGRNSDEKAKLSRWKLELISELNLCIKILPEGNDADTDIAYGGLQDESTIAVTCSASSDICEDSVIGSAHRRRPHLKDANSVASVLTAVDSFKLQSLNKPLLRSMLKGDFPNAAFLLRQLLIASSAILRLNLHIKSALMLSCLVHKFAGIMQVISGRN</sequence>
<comment type="caution">
    <text evidence="1">The sequence shown here is derived from an EMBL/GenBank/DDBJ whole genome shotgun (WGS) entry which is preliminary data.</text>
</comment>
<dbReference type="AlphaFoldDB" id="A0A2P6PJA4"/>
<organism evidence="1 2">
    <name type="scientific">Rosa chinensis</name>
    <name type="common">China rose</name>
    <dbReference type="NCBI Taxonomy" id="74649"/>
    <lineage>
        <taxon>Eukaryota</taxon>
        <taxon>Viridiplantae</taxon>
        <taxon>Streptophyta</taxon>
        <taxon>Embryophyta</taxon>
        <taxon>Tracheophyta</taxon>
        <taxon>Spermatophyta</taxon>
        <taxon>Magnoliopsida</taxon>
        <taxon>eudicotyledons</taxon>
        <taxon>Gunneridae</taxon>
        <taxon>Pentapetalae</taxon>
        <taxon>rosids</taxon>
        <taxon>fabids</taxon>
        <taxon>Rosales</taxon>
        <taxon>Rosaceae</taxon>
        <taxon>Rosoideae</taxon>
        <taxon>Rosoideae incertae sedis</taxon>
        <taxon>Rosa</taxon>
    </lineage>
</organism>
<protein>
    <submittedName>
        <fullName evidence="1">Uncharacterized protein</fullName>
    </submittedName>
</protein>
<proteinExistence type="predicted"/>
<name>A0A2P6PJA4_ROSCH</name>
<dbReference type="Gramene" id="PRQ21999">
    <property type="protein sequence ID" value="PRQ21999"/>
    <property type="gene ID" value="RchiOBHm_Chr6g0245441"/>
</dbReference>
<evidence type="ECO:0000313" key="2">
    <source>
        <dbReference type="Proteomes" id="UP000238479"/>
    </source>
</evidence>
<dbReference type="PANTHER" id="PTHR15682">
    <property type="entry name" value="UNHEALTHY RIBOSOME BIOGENESIS PROTEIN 2 HOMOLOG"/>
    <property type="match status" value="1"/>
</dbReference>
<dbReference type="PANTHER" id="PTHR15682:SF2">
    <property type="entry name" value="UNHEALTHY RIBOSOME BIOGENESIS PROTEIN 2 HOMOLOG"/>
    <property type="match status" value="1"/>
</dbReference>
<evidence type="ECO:0000313" key="1">
    <source>
        <dbReference type="EMBL" id="PRQ21999.1"/>
    </source>
</evidence>
<dbReference type="GO" id="GO:0042254">
    <property type="term" value="P:ribosome biogenesis"/>
    <property type="evidence" value="ECO:0007669"/>
    <property type="project" value="TreeGrafter"/>
</dbReference>
<dbReference type="GO" id="GO:0005730">
    <property type="term" value="C:nucleolus"/>
    <property type="evidence" value="ECO:0007669"/>
    <property type="project" value="TreeGrafter"/>
</dbReference>
<accession>A0A2P6PJA4</accession>
<dbReference type="Proteomes" id="UP000238479">
    <property type="component" value="Chromosome 6"/>
</dbReference>